<evidence type="ECO:0000313" key="1">
    <source>
        <dbReference type="EMBL" id="KAK1868340.1"/>
    </source>
</evidence>
<sequence>MPAPRLTSPVPSPAVSVGSLVSSGAPAAVAPKAAAVTTAATPSPSERYGCPHPGCSRAFSRSYNLKAHRRIHSGDRPFAVAEPEDYVTVPGSPMTLEDDSDSYASLELLGSVDTVHPDVGSVANLSVRDIDTSGLDNICAMMSESASNPMFTCISPSIPQLELDSSLPLLDLDALQSLFPEH</sequence>
<name>A0ACC3CEG9_PYRYE</name>
<accession>A0ACC3CEG9</accession>
<gene>
    <name evidence="1" type="ORF">I4F81_010829</name>
</gene>
<protein>
    <submittedName>
        <fullName evidence="1">Uncharacterized protein</fullName>
    </submittedName>
</protein>
<organism evidence="1 2">
    <name type="scientific">Pyropia yezoensis</name>
    <name type="common">Susabi-nori</name>
    <name type="synonym">Porphyra yezoensis</name>
    <dbReference type="NCBI Taxonomy" id="2788"/>
    <lineage>
        <taxon>Eukaryota</taxon>
        <taxon>Rhodophyta</taxon>
        <taxon>Bangiophyceae</taxon>
        <taxon>Bangiales</taxon>
        <taxon>Bangiaceae</taxon>
        <taxon>Pyropia</taxon>
    </lineage>
</organism>
<evidence type="ECO:0000313" key="2">
    <source>
        <dbReference type="Proteomes" id="UP000798662"/>
    </source>
</evidence>
<dbReference type="Proteomes" id="UP000798662">
    <property type="component" value="Chromosome 3"/>
</dbReference>
<proteinExistence type="predicted"/>
<keyword evidence="2" id="KW-1185">Reference proteome</keyword>
<dbReference type="EMBL" id="CM020620">
    <property type="protein sequence ID" value="KAK1868340.1"/>
    <property type="molecule type" value="Genomic_DNA"/>
</dbReference>
<comment type="caution">
    <text evidence="1">The sequence shown here is derived from an EMBL/GenBank/DDBJ whole genome shotgun (WGS) entry which is preliminary data.</text>
</comment>
<reference evidence="1" key="1">
    <citation type="submission" date="2019-11" db="EMBL/GenBank/DDBJ databases">
        <title>Nori genome reveals adaptations in red seaweeds to the harsh intertidal environment.</title>
        <authorList>
            <person name="Wang D."/>
            <person name="Mao Y."/>
        </authorList>
    </citation>
    <scope>NUCLEOTIDE SEQUENCE</scope>
    <source>
        <tissue evidence="1">Gametophyte</tissue>
    </source>
</reference>